<keyword evidence="7" id="KW-1278">Translocase</keyword>
<feature type="transmembrane region" description="Helical" evidence="10">
    <location>
        <begin position="756"/>
        <end position="777"/>
    </location>
</feature>
<dbReference type="Pfam" id="PF00690">
    <property type="entry name" value="Cation_ATPase_N"/>
    <property type="match status" value="1"/>
</dbReference>
<dbReference type="Gene3D" id="2.70.150.10">
    <property type="entry name" value="Calcium-transporting ATPase, cytoplasmic transduction domain A"/>
    <property type="match status" value="1"/>
</dbReference>
<dbReference type="GO" id="GO:0016887">
    <property type="term" value="F:ATP hydrolysis activity"/>
    <property type="evidence" value="ECO:0007669"/>
    <property type="project" value="InterPro"/>
</dbReference>
<dbReference type="GO" id="GO:1902600">
    <property type="term" value="P:proton transmembrane transport"/>
    <property type="evidence" value="ECO:0007669"/>
    <property type="project" value="TreeGrafter"/>
</dbReference>
<evidence type="ECO:0000313" key="12">
    <source>
        <dbReference type="EMBL" id="TYZ07241.1"/>
    </source>
</evidence>
<dbReference type="SUPFAM" id="SSF56784">
    <property type="entry name" value="HAD-like"/>
    <property type="match status" value="1"/>
</dbReference>
<dbReference type="Proteomes" id="UP000322791">
    <property type="component" value="Unassembled WGS sequence"/>
</dbReference>
<dbReference type="InterPro" id="IPR008250">
    <property type="entry name" value="ATPase_P-typ_transduc_dom_A_sf"/>
</dbReference>
<evidence type="ECO:0000313" key="13">
    <source>
        <dbReference type="Proteomes" id="UP000322791"/>
    </source>
</evidence>
<evidence type="ECO:0000259" key="11">
    <source>
        <dbReference type="SMART" id="SM00831"/>
    </source>
</evidence>
<protein>
    <submittedName>
        <fullName evidence="12">Cation-translocating P-type ATPase</fullName>
    </submittedName>
</protein>
<feature type="transmembrane region" description="Helical" evidence="10">
    <location>
        <begin position="242"/>
        <end position="260"/>
    </location>
</feature>
<keyword evidence="5" id="KW-0547">Nucleotide-binding</keyword>
<evidence type="ECO:0000256" key="4">
    <source>
        <dbReference type="ARBA" id="ARBA00022692"/>
    </source>
</evidence>
<dbReference type="InterPro" id="IPR006068">
    <property type="entry name" value="ATPase_P-typ_cation-transptr_C"/>
</dbReference>
<keyword evidence="4 10" id="KW-0812">Transmembrane</keyword>
<feature type="transmembrane region" description="Helical" evidence="10">
    <location>
        <begin position="712"/>
        <end position="735"/>
    </location>
</feature>
<dbReference type="SUPFAM" id="SSF81660">
    <property type="entry name" value="Metal cation-transporting ATPase, ATP-binding domain N"/>
    <property type="match status" value="1"/>
</dbReference>
<dbReference type="PRINTS" id="PR00119">
    <property type="entry name" value="CATATPASE"/>
</dbReference>
<dbReference type="PANTHER" id="PTHR43294">
    <property type="entry name" value="SODIUM/POTASSIUM-TRANSPORTING ATPASE SUBUNIT ALPHA"/>
    <property type="match status" value="1"/>
</dbReference>
<dbReference type="InterPro" id="IPR023214">
    <property type="entry name" value="HAD_sf"/>
</dbReference>
<dbReference type="Gene3D" id="1.20.1110.10">
    <property type="entry name" value="Calcium-transporting ATPase, transmembrane domain"/>
    <property type="match status" value="1"/>
</dbReference>
<evidence type="ECO:0000256" key="9">
    <source>
        <dbReference type="ARBA" id="ARBA00023136"/>
    </source>
</evidence>
<dbReference type="InterPro" id="IPR050510">
    <property type="entry name" value="Cation_transp_ATPase_P-type"/>
</dbReference>
<dbReference type="SFLD" id="SFLDG00002">
    <property type="entry name" value="C1.7:_P-type_atpase_like"/>
    <property type="match status" value="1"/>
</dbReference>
<reference evidence="12 13" key="1">
    <citation type="submission" date="2019-08" db="EMBL/GenBank/DDBJ databases">
        <authorList>
            <person name="Seo M.-J."/>
        </authorList>
    </citation>
    <scope>NUCLEOTIDE SEQUENCE [LARGE SCALE GENOMIC DNA]</scope>
    <source>
        <strain evidence="12 13">KIGAM108</strain>
    </source>
</reference>
<evidence type="ECO:0000256" key="6">
    <source>
        <dbReference type="ARBA" id="ARBA00022840"/>
    </source>
</evidence>
<comment type="similarity">
    <text evidence="2">Belongs to the cation transport ATPase (P-type) (TC 3.A.3) family. Type IIA subfamily.</text>
</comment>
<feature type="transmembrane region" description="Helical" evidence="10">
    <location>
        <begin position="792"/>
        <end position="813"/>
    </location>
</feature>
<dbReference type="SFLD" id="SFLDF00027">
    <property type="entry name" value="p-type_atpase"/>
    <property type="match status" value="1"/>
</dbReference>
<dbReference type="InterPro" id="IPR004014">
    <property type="entry name" value="ATPase_P-typ_cation-transptr_N"/>
</dbReference>
<dbReference type="InterPro" id="IPR036412">
    <property type="entry name" value="HAD-like_sf"/>
</dbReference>
<dbReference type="SFLD" id="SFLDS00003">
    <property type="entry name" value="Haloacid_Dehalogenase"/>
    <property type="match status" value="1"/>
</dbReference>
<evidence type="ECO:0000256" key="1">
    <source>
        <dbReference type="ARBA" id="ARBA00004651"/>
    </source>
</evidence>
<sequence length="905" mass="95443">MAVLLHPAPSVYQPRPAGLPGLSSPEAARRLAEVGPNAIVHEAARSRWVILRSQFASALVLLMLLAAGVSFFLGEGLDGAAILLVILVNAAIGYYMEVQAQVSMAALQQLALVPARVIRDGLLTPINAEAVVPGDVLFLEAGDLVPADATLLDAAQLLVNESALTGESLPAEKQPAPLPPGLPLAEQINAVFKGTSIVKGNAHALVTATGMRTELGRIAHLVQTAEQAATPLEEKLAVFTRTLIKVAVGLVVVVFAAGLLNGQPWLEMLETSIALAVAAVPEGLPIVATLALAQGMLRMARHRVVVKKLAAVETLGGTSIICTDKTGTLTENRITVTGLITPVREVTAASLPALAESPTPDLTVALRATVLCNTATVDFASTELSETGDPLETGLLRFAHAGGADVAALRATFPKLAEEPFSSETKLMATLHAGAEATPSTVYAKGAAEELLPRCTALLQATGRAVLDETTRGQWLQRADALAATGLRVLGVAYKETTGPDPELLRELVFVGLFTMLDPPRPDVAPAVAEAQSAGIRVVMITGDHPAAARNIAQRLGILSGDAGPGSVLVGRDMAAYEQLDAAARQRWAATRVFARVSPQQKLDLIRVLQDAGEVVGMTGDGVNDAPALKQADIGIAMGLRGTQVAQEVADMVLQDDAFPSIVLAIRQGRTIFENIRKFVMYLLSCNLSELLVIGAASVMNLHFQLVPLQILFINLVTDVLPALALGVTPGSVTIMQQRPRPSAEALLTRSHWQRLLVYAGIIGLTSLGAVLISHFALHRGEQWNPALCNNILFLALVLGQLTHVFNLGTPGLSPARNEVVRNPYAWYAIGLCLLLVLGVYSFPLTRQALDLYPLSGWDGLLAGSAGLLVLVFGQLYHYWFFPAVVEPSGPPAQPPAPPWPAASP</sequence>
<dbReference type="Gene3D" id="3.40.1110.10">
    <property type="entry name" value="Calcium-transporting ATPase, cytoplasmic domain N"/>
    <property type="match status" value="1"/>
</dbReference>
<dbReference type="InterPro" id="IPR001757">
    <property type="entry name" value="P_typ_ATPase"/>
</dbReference>
<keyword evidence="6" id="KW-0067">ATP-binding</keyword>
<evidence type="ECO:0000256" key="7">
    <source>
        <dbReference type="ARBA" id="ARBA00022967"/>
    </source>
</evidence>
<dbReference type="PRINTS" id="PR00120">
    <property type="entry name" value="HATPASE"/>
</dbReference>
<feature type="transmembrane region" description="Helical" evidence="10">
    <location>
        <begin position="863"/>
        <end position="882"/>
    </location>
</feature>
<dbReference type="GO" id="GO:0005886">
    <property type="term" value="C:plasma membrane"/>
    <property type="evidence" value="ECO:0007669"/>
    <property type="project" value="UniProtKB-SubCell"/>
</dbReference>
<keyword evidence="9 10" id="KW-0472">Membrane</keyword>
<dbReference type="Gene3D" id="3.40.50.1000">
    <property type="entry name" value="HAD superfamily/HAD-like"/>
    <property type="match status" value="1"/>
</dbReference>
<organism evidence="12 13">
    <name type="scientific">Hymenobacter lutimineralis</name>
    <dbReference type="NCBI Taxonomy" id="2606448"/>
    <lineage>
        <taxon>Bacteria</taxon>
        <taxon>Pseudomonadati</taxon>
        <taxon>Bacteroidota</taxon>
        <taxon>Cytophagia</taxon>
        <taxon>Cytophagales</taxon>
        <taxon>Hymenobacteraceae</taxon>
        <taxon>Hymenobacter</taxon>
    </lineage>
</organism>
<feature type="transmembrane region" description="Helical" evidence="10">
    <location>
        <begin position="679"/>
        <end position="700"/>
    </location>
</feature>
<dbReference type="Pfam" id="PF13246">
    <property type="entry name" value="Cation_ATPase"/>
    <property type="match status" value="1"/>
</dbReference>
<dbReference type="InterPro" id="IPR023298">
    <property type="entry name" value="ATPase_P-typ_TM_dom_sf"/>
</dbReference>
<dbReference type="InterPro" id="IPR018303">
    <property type="entry name" value="ATPase_P-typ_P_site"/>
</dbReference>
<dbReference type="NCBIfam" id="TIGR01494">
    <property type="entry name" value="ATPase_P-type"/>
    <property type="match status" value="2"/>
</dbReference>
<feature type="transmembrane region" description="Helical" evidence="10">
    <location>
        <begin position="272"/>
        <end position="293"/>
    </location>
</feature>
<keyword evidence="3" id="KW-1003">Cell membrane</keyword>
<dbReference type="SMART" id="SM00831">
    <property type="entry name" value="Cation_ATPase_N"/>
    <property type="match status" value="1"/>
</dbReference>
<feature type="domain" description="Cation-transporting P-type ATPase N-terminal" evidence="11">
    <location>
        <begin position="14"/>
        <end position="75"/>
    </location>
</feature>
<dbReference type="EMBL" id="VTHL01000018">
    <property type="protein sequence ID" value="TYZ07241.1"/>
    <property type="molecule type" value="Genomic_DNA"/>
</dbReference>
<dbReference type="PANTHER" id="PTHR43294:SF21">
    <property type="entry name" value="CATION TRANSPORTING ATPASE"/>
    <property type="match status" value="1"/>
</dbReference>
<feature type="transmembrane region" description="Helical" evidence="10">
    <location>
        <begin position="55"/>
        <end position="73"/>
    </location>
</feature>
<keyword evidence="8 10" id="KW-1133">Transmembrane helix</keyword>
<dbReference type="InterPro" id="IPR044492">
    <property type="entry name" value="P_typ_ATPase_HD_dom"/>
</dbReference>
<feature type="transmembrane region" description="Helical" evidence="10">
    <location>
        <begin position="825"/>
        <end position="843"/>
    </location>
</feature>
<dbReference type="Pfam" id="PF00689">
    <property type="entry name" value="Cation_ATPase_C"/>
    <property type="match status" value="1"/>
</dbReference>
<dbReference type="InterPro" id="IPR059000">
    <property type="entry name" value="ATPase_P-type_domA"/>
</dbReference>
<dbReference type="InterPro" id="IPR023299">
    <property type="entry name" value="ATPase_P-typ_cyto_dom_N"/>
</dbReference>
<dbReference type="GO" id="GO:0005524">
    <property type="term" value="F:ATP binding"/>
    <property type="evidence" value="ECO:0007669"/>
    <property type="project" value="UniProtKB-KW"/>
</dbReference>
<dbReference type="SUPFAM" id="SSF81653">
    <property type="entry name" value="Calcium ATPase, transduction domain A"/>
    <property type="match status" value="1"/>
</dbReference>
<dbReference type="AlphaFoldDB" id="A0A5D6UU44"/>
<dbReference type="SUPFAM" id="SSF81665">
    <property type="entry name" value="Calcium ATPase, transmembrane domain M"/>
    <property type="match status" value="1"/>
</dbReference>
<gene>
    <name evidence="12" type="ORF">FY528_15610</name>
</gene>
<dbReference type="Pfam" id="PF00122">
    <property type="entry name" value="E1-E2_ATPase"/>
    <property type="match status" value="1"/>
</dbReference>
<evidence type="ECO:0000256" key="8">
    <source>
        <dbReference type="ARBA" id="ARBA00022989"/>
    </source>
</evidence>
<dbReference type="RefSeq" id="WP_149071962.1">
    <property type="nucleotide sequence ID" value="NZ_VTHL01000018.1"/>
</dbReference>
<comment type="subcellular location">
    <subcellularLocation>
        <location evidence="1">Cell membrane</location>
        <topology evidence="1">Multi-pass membrane protein</topology>
    </subcellularLocation>
</comment>
<evidence type="ECO:0000256" key="2">
    <source>
        <dbReference type="ARBA" id="ARBA00005675"/>
    </source>
</evidence>
<evidence type="ECO:0000256" key="5">
    <source>
        <dbReference type="ARBA" id="ARBA00022741"/>
    </source>
</evidence>
<accession>A0A5D6UU44</accession>
<feature type="transmembrane region" description="Helical" evidence="10">
    <location>
        <begin position="79"/>
        <end position="96"/>
    </location>
</feature>
<evidence type="ECO:0000256" key="3">
    <source>
        <dbReference type="ARBA" id="ARBA00022475"/>
    </source>
</evidence>
<dbReference type="PROSITE" id="PS00154">
    <property type="entry name" value="ATPASE_E1_E2"/>
    <property type="match status" value="1"/>
</dbReference>
<name>A0A5D6UU44_9BACT</name>
<evidence type="ECO:0000256" key="10">
    <source>
        <dbReference type="SAM" id="Phobius"/>
    </source>
</evidence>
<dbReference type="GO" id="GO:0019829">
    <property type="term" value="F:ATPase-coupled monoatomic cation transmembrane transporter activity"/>
    <property type="evidence" value="ECO:0007669"/>
    <property type="project" value="TreeGrafter"/>
</dbReference>
<keyword evidence="13" id="KW-1185">Reference proteome</keyword>
<comment type="caution">
    <text evidence="12">The sequence shown here is derived from an EMBL/GenBank/DDBJ whole genome shotgun (WGS) entry which is preliminary data.</text>
</comment>
<proteinExistence type="inferred from homology"/>